<name>A0A485MNI0_LYNPA</name>
<evidence type="ECO:0000256" key="1">
    <source>
        <dbReference type="SAM" id="MobiDB-lite"/>
    </source>
</evidence>
<proteinExistence type="predicted"/>
<accession>A0A485MNI0</accession>
<organism evidence="2 3">
    <name type="scientific">Lynx pardinus</name>
    <name type="common">Iberian lynx</name>
    <name type="synonym">Felis pardina</name>
    <dbReference type="NCBI Taxonomy" id="191816"/>
    <lineage>
        <taxon>Eukaryota</taxon>
        <taxon>Metazoa</taxon>
        <taxon>Chordata</taxon>
        <taxon>Craniata</taxon>
        <taxon>Vertebrata</taxon>
        <taxon>Euteleostomi</taxon>
        <taxon>Mammalia</taxon>
        <taxon>Eutheria</taxon>
        <taxon>Laurasiatheria</taxon>
        <taxon>Carnivora</taxon>
        <taxon>Feliformia</taxon>
        <taxon>Felidae</taxon>
        <taxon>Felinae</taxon>
        <taxon>Lynx</taxon>
    </lineage>
</organism>
<keyword evidence="3" id="KW-1185">Reference proteome</keyword>
<evidence type="ECO:0000313" key="2">
    <source>
        <dbReference type="EMBL" id="VFV21343.1"/>
    </source>
</evidence>
<dbReference type="EMBL" id="CAAGRJ010003510">
    <property type="protein sequence ID" value="VFV21343.1"/>
    <property type="molecule type" value="Genomic_DNA"/>
</dbReference>
<protein>
    <submittedName>
        <fullName evidence="2">Uncharacterized protein</fullName>
    </submittedName>
</protein>
<reference evidence="2 3" key="1">
    <citation type="submission" date="2019-01" db="EMBL/GenBank/DDBJ databases">
        <authorList>
            <person name="Alioto T."/>
            <person name="Alioto T."/>
        </authorList>
    </citation>
    <scope>NUCLEOTIDE SEQUENCE [LARGE SCALE GENOMIC DNA]</scope>
</reference>
<sequence length="86" mass="8936">MSSHNSRLAADSYKNCVWTISGEAPEFGAPVSCVRGSAWLLKSAGPGDLRSCASHYLADAQRQRPIPRLGSPGSPGIRKAGAPEAG</sequence>
<evidence type="ECO:0000313" key="3">
    <source>
        <dbReference type="Proteomes" id="UP000386466"/>
    </source>
</evidence>
<dbReference type="AlphaFoldDB" id="A0A485MNI0"/>
<feature type="region of interest" description="Disordered" evidence="1">
    <location>
        <begin position="63"/>
        <end position="86"/>
    </location>
</feature>
<gene>
    <name evidence="2" type="ORF">LYPA_23C008881</name>
</gene>
<dbReference type="Proteomes" id="UP000386466">
    <property type="component" value="Unassembled WGS sequence"/>
</dbReference>